<dbReference type="EMBL" id="FNPI01000007">
    <property type="protein sequence ID" value="SDZ18611.1"/>
    <property type="molecule type" value="Genomic_DNA"/>
</dbReference>
<keyword evidence="1" id="KW-0812">Transmembrane</keyword>
<keyword evidence="3" id="KW-1185">Reference proteome</keyword>
<evidence type="ECO:0000256" key="1">
    <source>
        <dbReference type="SAM" id="Phobius"/>
    </source>
</evidence>
<reference evidence="3" key="1">
    <citation type="submission" date="2016-10" db="EMBL/GenBank/DDBJ databases">
        <authorList>
            <person name="Varghese N."/>
            <person name="Submissions S."/>
        </authorList>
    </citation>
    <scope>NUCLEOTIDE SEQUENCE [LARGE SCALE GENOMIC DNA]</scope>
    <source>
        <strain evidence="3">SP</strain>
    </source>
</reference>
<keyword evidence="1" id="KW-1133">Transmembrane helix</keyword>
<accession>A0A1H3QZU5</accession>
<dbReference type="OrthoDB" id="2871104at2"/>
<name>A0A1H3QZU5_9BACI</name>
<evidence type="ECO:0008006" key="4">
    <source>
        <dbReference type="Google" id="ProtNLM"/>
    </source>
</evidence>
<gene>
    <name evidence="2" type="ORF">SAMN05421736_107113</name>
</gene>
<sequence length="207" mass="24452">MKLLAIGFGITSLCMIALVIYFVIQHKKKKKQHYKDAFFKVYSPMIPKITYIKKMYGFFQKQLYLIKEHRTKQSSKIVDTLKLSEEIFFQVEANEQRFSNKVLEHFYSVKGMVTEQTEFLLSGELGSNDYFFNHAEYELNKSKILLTKAFMEEMTNVAKKADVLYTELEETLHFFDVFLEHILTTELIVPNQSSQLETKPKLMNRKK</sequence>
<feature type="transmembrane region" description="Helical" evidence="1">
    <location>
        <begin position="6"/>
        <end position="24"/>
    </location>
</feature>
<organism evidence="2 3">
    <name type="scientific">Evansella caseinilytica</name>
    <dbReference type="NCBI Taxonomy" id="1503961"/>
    <lineage>
        <taxon>Bacteria</taxon>
        <taxon>Bacillati</taxon>
        <taxon>Bacillota</taxon>
        <taxon>Bacilli</taxon>
        <taxon>Bacillales</taxon>
        <taxon>Bacillaceae</taxon>
        <taxon>Evansella</taxon>
    </lineage>
</organism>
<protein>
    <recommendedName>
        <fullName evidence="4">5-bromo-4-chloroindolyl phosphate hydrolysis protein</fullName>
    </recommendedName>
</protein>
<evidence type="ECO:0000313" key="3">
    <source>
        <dbReference type="Proteomes" id="UP000198935"/>
    </source>
</evidence>
<evidence type="ECO:0000313" key="2">
    <source>
        <dbReference type="EMBL" id="SDZ18611.1"/>
    </source>
</evidence>
<dbReference type="Proteomes" id="UP000198935">
    <property type="component" value="Unassembled WGS sequence"/>
</dbReference>
<proteinExistence type="predicted"/>
<keyword evidence="1" id="KW-0472">Membrane</keyword>
<dbReference type="AlphaFoldDB" id="A0A1H3QZU5"/>